<dbReference type="SUPFAM" id="SSF51735">
    <property type="entry name" value="NAD(P)-binding Rossmann-fold domains"/>
    <property type="match status" value="1"/>
</dbReference>
<dbReference type="PANTHER" id="PTHR42879:SF2">
    <property type="entry name" value="3-OXOACYL-[ACYL-CARRIER-PROTEIN] REDUCTASE FABG"/>
    <property type="match status" value="1"/>
</dbReference>
<organism evidence="5 6">
    <name type="scientific">Sanguibacter suaedae</name>
    <dbReference type="NCBI Taxonomy" id="2795737"/>
    <lineage>
        <taxon>Bacteria</taxon>
        <taxon>Bacillati</taxon>
        <taxon>Actinomycetota</taxon>
        <taxon>Actinomycetes</taxon>
        <taxon>Micrococcales</taxon>
        <taxon>Sanguibacteraceae</taxon>
        <taxon>Sanguibacter</taxon>
    </lineage>
</organism>
<dbReference type="InterPro" id="IPR002347">
    <property type="entry name" value="SDR_fam"/>
</dbReference>
<feature type="domain" description="Ketoreductase" evidence="4">
    <location>
        <begin position="12"/>
        <end position="195"/>
    </location>
</feature>
<dbReference type="FunFam" id="3.40.50.720:FF:000173">
    <property type="entry name" value="3-oxoacyl-[acyl-carrier protein] reductase"/>
    <property type="match status" value="1"/>
</dbReference>
<name>A0A934I4R1_9MICO</name>
<keyword evidence="2" id="KW-0560">Oxidoreductase</keyword>
<dbReference type="Pfam" id="PF00106">
    <property type="entry name" value="adh_short"/>
    <property type="match status" value="1"/>
</dbReference>
<gene>
    <name evidence="5" type="ORF">JAV76_04100</name>
</gene>
<reference evidence="5" key="1">
    <citation type="submission" date="2020-12" db="EMBL/GenBank/DDBJ databases">
        <title>Sanguibacter suaedae sp. nov., isolated from Suaeda aralocaspica.</title>
        <authorList>
            <person name="Ma Q."/>
        </authorList>
    </citation>
    <scope>NUCLEOTIDE SEQUENCE</scope>
    <source>
        <strain evidence="5">YZGR15</strain>
    </source>
</reference>
<dbReference type="PROSITE" id="PS00061">
    <property type="entry name" value="ADH_SHORT"/>
    <property type="match status" value="1"/>
</dbReference>
<dbReference type="RefSeq" id="WP_198732768.1">
    <property type="nucleotide sequence ID" value="NZ_JAEINH010000003.1"/>
</dbReference>
<dbReference type="InterPro" id="IPR020904">
    <property type="entry name" value="Sc_DH/Rdtase_CS"/>
</dbReference>
<evidence type="ECO:0000256" key="3">
    <source>
        <dbReference type="RuleBase" id="RU000363"/>
    </source>
</evidence>
<comment type="similarity">
    <text evidence="1 3">Belongs to the short-chain dehydrogenases/reductases (SDR) family.</text>
</comment>
<evidence type="ECO:0000313" key="6">
    <source>
        <dbReference type="Proteomes" id="UP000602087"/>
    </source>
</evidence>
<dbReference type="SMART" id="SM00822">
    <property type="entry name" value="PKS_KR"/>
    <property type="match status" value="1"/>
</dbReference>
<dbReference type="AlphaFoldDB" id="A0A934I4R1"/>
<dbReference type="InterPro" id="IPR050259">
    <property type="entry name" value="SDR"/>
</dbReference>
<sequence>MSAQPAGRPERPVALVTGASSGFGRSIAVELDGLGFRVGVHYRSSETGAKETATSLSNDSAVVGGDVSSWDDAFRVHAEVVEQLGPVDVLVNNGGVRHDSLMAMQNPEEWRSVIDTNLVGAFHLSRLCLPSMLTRRWGRIVNVVSPSAIVATPGQTAYAASKAGLVGMTRTLAAECAARGVTVNALSPGFMITGMTESLPDKVKEGIRTKCPMRRFGTTEEIARSIGFFVDTDYMTGQVVSIDGGVSIT</sequence>
<dbReference type="Proteomes" id="UP000602087">
    <property type="component" value="Unassembled WGS sequence"/>
</dbReference>
<dbReference type="PANTHER" id="PTHR42879">
    <property type="entry name" value="3-OXOACYL-(ACYL-CARRIER-PROTEIN) REDUCTASE"/>
    <property type="match status" value="1"/>
</dbReference>
<dbReference type="GO" id="GO:0032787">
    <property type="term" value="P:monocarboxylic acid metabolic process"/>
    <property type="evidence" value="ECO:0007669"/>
    <property type="project" value="UniProtKB-ARBA"/>
</dbReference>
<dbReference type="PRINTS" id="PR00081">
    <property type="entry name" value="GDHRDH"/>
</dbReference>
<dbReference type="Gene3D" id="3.40.50.720">
    <property type="entry name" value="NAD(P)-binding Rossmann-like Domain"/>
    <property type="match status" value="1"/>
</dbReference>
<evidence type="ECO:0000256" key="2">
    <source>
        <dbReference type="ARBA" id="ARBA00023002"/>
    </source>
</evidence>
<proteinExistence type="inferred from homology"/>
<dbReference type="InterPro" id="IPR057326">
    <property type="entry name" value="KR_dom"/>
</dbReference>
<dbReference type="GO" id="GO:0016491">
    <property type="term" value="F:oxidoreductase activity"/>
    <property type="evidence" value="ECO:0007669"/>
    <property type="project" value="UniProtKB-KW"/>
</dbReference>
<dbReference type="EMBL" id="JAEINH010000003">
    <property type="protein sequence ID" value="MBI9114196.1"/>
    <property type="molecule type" value="Genomic_DNA"/>
</dbReference>
<dbReference type="InterPro" id="IPR036291">
    <property type="entry name" value="NAD(P)-bd_dom_sf"/>
</dbReference>
<evidence type="ECO:0000259" key="4">
    <source>
        <dbReference type="SMART" id="SM00822"/>
    </source>
</evidence>
<protein>
    <submittedName>
        <fullName evidence="5">3-oxoacyl-ACP reductase FabG</fullName>
    </submittedName>
</protein>
<comment type="caution">
    <text evidence="5">The sequence shown here is derived from an EMBL/GenBank/DDBJ whole genome shotgun (WGS) entry which is preliminary data.</text>
</comment>
<evidence type="ECO:0000256" key="1">
    <source>
        <dbReference type="ARBA" id="ARBA00006484"/>
    </source>
</evidence>
<evidence type="ECO:0000313" key="5">
    <source>
        <dbReference type="EMBL" id="MBI9114196.1"/>
    </source>
</evidence>
<dbReference type="PRINTS" id="PR00080">
    <property type="entry name" value="SDRFAMILY"/>
</dbReference>
<keyword evidence="6" id="KW-1185">Reference proteome</keyword>
<accession>A0A934I4R1</accession>